<gene>
    <name evidence="3" type="ORF">PO878_16795</name>
</gene>
<dbReference type="EMBL" id="CP116942">
    <property type="protein sequence ID" value="WCO66161.1"/>
    <property type="molecule type" value="Genomic_DNA"/>
</dbReference>
<dbReference type="PANTHER" id="PTHR43798:SF5">
    <property type="entry name" value="MONOACYLGLYCEROL LIPASE ABHD6"/>
    <property type="match status" value="1"/>
</dbReference>
<dbReference type="Pfam" id="PF00561">
    <property type="entry name" value="Abhydrolase_1"/>
    <property type="match status" value="1"/>
</dbReference>
<feature type="domain" description="AB hydrolase-1" evidence="2">
    <location>
        <begin position="48"/>
        <end position="276"/>
    </location>
</feature>
<dbReference type="KEGG" id="ima:PO878_16795"/>
<name>A0AAE9YE31_9ACTN</name>
<reference evidence="3" key="1">
    <citation type="submission" date="2023-01" db="EMBL/GenBank/DDBJ databases">
        <title>The diversity of Class Acidimicrobiia in South China Sea sediment environments and the proposal of Iamia marina sp. nov., a novel species of the genus Iamia.</title>
        <authorList>
            <person name="He Y."/>
            <person name="Tian X."/>
        </authorList>
    </citation>
    <scope>NUCLEOTIDE SEQUENCE</scope>
    <source>
        <strain evidence="3">DSM 19957</strain>
    </source>
</reference>
<evidence type="ECO:0000259" key="2">
    <source>
        <dbReference type="Pfam" id="PF00561"/>
    </source>
</evidence>
<dbReference type="GO" id="GO:0047372">
    <property type="term" value="F:monoacylglycerol lipase activity"/>
    <property type="evidence" value="ECO:0007669"/>
    <property type="project" value="TreeGrafter"/>
</dbReference>
<evidence type="ECO:0000313" key="4">
    <source>
        <dbReference type="Proteomes" id="UP001216390"/>
    </source>
</evidence>
<keyword evidence="3" id="KW-0378">Hydrolase</keyword>
<dbReference type="InterPro" id="IPR000073">
    <property type="entry name" value="AB_hydrolase_1"/>
</dbReference>
<dbReference type="PANTHER" id="PTHR43798">
    <property type="entry name" value="MONOACYLGLYCEROL LIPASE"/>
    <property type="match status" value="1"/>
</dbReference>
<protein>
    <submittedName>
        <fullName evidence="3">Alpha/beta hydrolase</fullName>
    </submittedName>
</protein>
<dbReference type="GO" id="GO:0016020">
    <property type="term" value="C:membrane"/>
    <property type="evidence" value="ECO:0007669"/>
    <property type="project" value="TreeGrafter"/>
</dbReference>
<dbReference type="SUPFAM" id="SSF53474">
    <property type="entry name" value="alpha/beta-Hydrolases"/>
    <property type="match status" value="1"/>
</dbReference>
<keyword evidence="4" id="KW-1185">Reference proteome</keyword>
<dbReference type="Gene3D" id="3.40.50.1820">
    <property type="entry name" value="alpha/beta hydrolase"/>
    <property type="match status" value="1"/>
</dbReference>
<accession>A0AAE9YE31</accession>
<dbReference type="AlphaFoldDB" id="A0AAE9YE31"/>
<dbReference type="RefSeq" id="WP_272735685.1">
    <property type="nucleotide sequence ID" value="NZ_CP116942.1"/>
</dbReference>
<feature type="region of interest" description="Disordered" evidence="1">
    <location>
        <begin position="1"/>
        <end position="26"/>
    </location>
</feature>
<dbReference type="InterPro" id="IPR029058">
    <property type="entry name" value="AB_hydrolase_fold"/>
</dbReference>
<evidence type="ECO:0000313" key="3">
    <source>
        <dbReference type="EMBL" id="WCO66161.1"/>
    </source>
</evidence>
<proteinExistence type="predicted"/>
<dbReference type="InterPro" id="IPR050266">
    <property type="entry name" value="AB_hydrolase_sf"/>
</dbReference>
<organism evidence="3 4">
    <name type="scientific">Iamia majanohamensis</name>
    <dbReference type="NCBI Taxonomy" id="467976"/>
    <lineage>
        <taxon>Bacteria</taxon>
        <taxon>Bacillati</taxon>
        <taxon>Actinomycetota</taxon>
        <taxon>Acidimicrobiia</taxon>
        <taxon>Acidimicrobiales</taxon>
        <taxon>Iamiaceae</taxon>
        <taxon>Iamia</taxon>
    </lineage>
</organism>
<dbReference type="PRINTS" id="PR00111">
    <property type="entry name" value="ABHYDROLASE"/>
</dbReference>
<evidence type="ECO:0000256" key="1">
    <source>
        <dbReference type="SAM" id="MobiDB-lite"/>
    </source>
</evidence>
<dbReference type="Proteomes" id="UP001216390">
    <property type="component" value="Chromosome"/>
</dbReference>
<sequence length="299" mass="32297">MSIRLPSRPVDQDEEAGGGPDLPLGRRVELPGRGTTFVREVEGPPGAPTVVLLHGLVASGGLNWFQAFGPLGEHFHVVALDHRGHGRGLRTRKRFRLADCADDVAALMDELGVASAIVVGYSMGGPIAQLLWRRHPEKVDGLVLCATSDRFVPGRREQLVFVTAMGAAAGTTRLGQALTRLPVSVVQRQIPAGVRARPESFRLWARAEMRRHDWRMVAEAAGAIGTYDASGWIGEVDVPTAVLVTTEDKAVPPTEQARLLVGIPSATFHRIDDGHVVCSQPRFGPRLTEVVRSVVDRTA</sequence>
<dbReference type="GO" id="GO:0046464">
    <property type="term" value="P:acylglycerol catabolic process"/>
    <property type="evidence" value="ECO:0007669"/>
    <property type="project" value="TreeGrafter"/>
</dbReference>